<sequence>MPSSKSLDLIIDYLIKKRSGEREVNYRLKDWLISRQRYWGAPIPMIYCSDCGMVPVPESDLPVLLPEDVDFRPKGMSPLASSKE</sequence>
<dbReference type="InterPro" id="IPR002302">
    <property type="entry name" value="Leu-tRNA-ligase"/>
</dbReference>
<evidence type="ECO:0000256" key="2">
    <source>
        <dbReference type="ARBA" id="ARBA00013164"/>
    </source>
</evidence>
<accession>X1E426</accession>
<dbReference type="AlphaFoldDB" id="X1E426"/>
<gene>
    <name evidence="9" type="ORF">S01H4_56626</name>
</gene>
<keyword evidence="6" id="KW-0648">Protein biosynthesis</keyword>
<dbReference type="GO" id="GO:0005829">
    <property type="term" value="C:cytosol"/>
    <property type="evidence" value="ECO:0007669"/>
    <property type="project" value="TreeGrafter"/>
</dbReference>
<keyword evidence="4" id="KW-0547">Nucleotide-binding</keyword>
<evidence type="ECO:0000256" key="4">
    <source>
        <dbReference type="ARBA" id="ARBA00022741"/>
    </source>
</evidence>
<protein>
    <recommendedName>
        <fullName evidence="2">leucine--tRNA ligase</fullName>
        <ecNumber evidence="2">6.1.1.4</ecNumber>
    </recommendedName>
</protein>
<dbReference type="PANTHER" id="PTHR43740">
    <property type="entry name" value="LEUCYL-TRNA SYNTHETASE"/>
    <property type="match status" value="1"/>
</dbReference>
<dbReference type="Gene3D" id="3.40.50.620">
    <property type="entry name" value="HUPs"/>
    <property type="match status" value="1"/>
</dbReference>
<dbReference type="SUPFAM" id="SSF52374">
    <property type="entry name" value="Nucleotidylyl transferase"/>
    <property type="match status" value="1"/>
</dbReference>
<name>X1E426_9ZZZZ</name>
<keyword evidence="5" id="KW-0067">ATP-binding</keyword>
<dbReference type="Pfam" id="PF00133">
    <property type="entry name" value="tRNA-synt_1"/>
    <property type="match status" value="1"/>
</dbReference>
<comment type="caution">
    <text evidence="9">The sequence shown here is derived from an EMBL/GenBank/DDBJ whole genome shotgun (WGS) entry which is preliminary data.</text>
</comment>
<reference evidence="9" key="1">
    <citation type="journal article" date="2014" name="Front. Microbiol.">
        <title>High frequency of phylogenetically diverse reductive dehalogenase-homologous genes in deep subseafloor sedimentary metagenomes.</title>
        <authorList>
            <person name="Kawai M."/>
            <person name="Futagami T."/>
            <person name="Toyoda A."/>
            <person name="Takaki Y."/>
            <person name="Nishi S."/>
            <person name="Hori S."/>
            <person name="Arai W."/>
            <person name="Tsubouchi T."/>
            <person name="Morono Y."/>
            <person name="Uchiyama I."/>
            <person name="Ito T."/>
            <person name="Fujiyama A."/>
            <person name="Inagaki F."/>
            <person name="Takami H."/>
        </authorList>
    </citation>
    <scope>NUCLEOTIDE SEQUENCE</scope>
    <source>
        <strain evidence="9">Expedition CK06-06</strain>
    </source>
</reference>
<dbReference type="GO" id="GO:0006429">
    <property type="term" value="P:leucyl-tRNA aminoacylation"/>
    <property type="evidence" value="ECO:0007669"/>
    <property type="project" value="InterPro"/>
</dbReference>
<proteinExistence type="inferred from homology"/>
<dbReference type="EC" id="6.1.1.4" evidence="2"/>
<dbReference type="PANTHER" id="PTHR43740:SF2">
    <property type="entry name" value="LEUCINE--TRNA LIGASE, MITOCHONDRIAL"/>
    <property type="match status" value="1"/>
</dbReference>
<keyword evidence="7" id="KW-0030">Aminoacyl-tRNA synthetase</keyword>
<dbReference type="InterPro" id="IPR002300">
    <property type="entry name" value="aa-tRNA-synth_Ia"/>
</dbReference>
<dbReference type="EMBL" id="BART01032829">
    <property type="protein sequence ID" value="GAH15155.1"/>
    <property type="molecule type" value="Genomic_DNA"/>
</dbReference>
<evidence type="ECO:0000256" key="7">
    <source>
        <dbReference type="ARBA" id="ARBA00023146"/>
    </source>
</evidence>
<organism evidence="9">
    <name type="scientific">marine sediment metagenome</name>
    <dbReference type="NCBI Taxonomy" id="412755"/>
    <lineage>
        <taxon>unclassified sequences</taxon>
        <taxon>metagenomes</taxon>
        <taxon>ecological metagenomes</taxon>
    </lineage>
</organism>
<dbReference type="InterPro" id="IPR014729">
    <property type="entry name" value="Rossmann-like_a/b/a_fold"/>
</dbReference>
<dbReference type="GO" id="GO:0005524">
    <property type="term" value="F:ATP binding"/>
    <property type="evidence" value="ECO:0007669"/>
    <property type="project" value="UniProtKB-KW"/>
</dbReference>
<keyword evidence="3" id="KW-0436">Ligase</keyword>
<comment type="similarity">
    <text evidence="1">Belongs to the class-I aminoacyl-tRNA synthetase family.</text>
</comment>
<evidence type="ECO:0000256" key="3">
    <source>
        <dbReference type="ARBA" id="ARBA00022598"/>
    </source>
</evidence>
<evidence type="ECO:0000259" key="8">
    <source>
        <dbReference type="Pfam" id="PF00133"/>
    </source>
</evidence>
<evidence type="ECO:0000313" key="9">
    <source>
        <dbReference type="EMBL" id="GAH15155.1"/>
    </source>
</evidence>
<feature type="non-terminal residue" evidence="9">
    <location>
        <position position="84"/>
    </location>
</feature>
<evidence type="ECO:0000256" key="1">
    <source>
        <dbReference type="ARBA" id="ARBA00005594"/>
    </source>
</evidence>
<feature type="domain" description="Aminoacyl-tRNA synthetase class Ia" evidence="8">
    <location>
        <begin position="28"/>
        <end position="54"/>
    </location>
</feature>
<dbReference type="GO" id="GO:0004823">
    <property type="term" value="F:leucine-tRNA ligase activity"/>
    <property type="evidence" value="ECO:0007669"/>
    <property type="project" value="UniProtKB-EC"/>
</dbReference>
<evidence type="ECO:0000256" key="6">
    <source>
        <dbReference type="ARBA" id="ARBA00022917"/>
    </source>
</evidence>
<evidence type="ECO:0000256" key="5">
    <source>
        <dbReference type="ARBA" id="ARBA00022840"/>
    </source>
</evidence>